<comment type="similarity">
    <text evidence="5">Belongs to the nitroreductase family. HadB/RutE subfamily.</text>
</comment>
<dbReference type="Gene3D" id="3.40.109.10">
    <property type="entry name" value="NADH Oxidase"/>
    <property type="match status" value="1"/>
</dbReference>
<comment type="caution">
    <text evidence="8">The sequence shown here is derived from an EMBL/GenBank/DDBJ whole genome shotgun (WGS) entry which is preliminary data.</text>
</comment>
<keyword evidence="1 5" id="KW-0285">Flavoprotein</keyword>
<dbReference type="Proteomes" id="UP000068603">
    <property type="component" value="Unassembled WGS sequence"/>
</dbReference>
<protein>
    <recommendedName>
        <fullName evidence="5">Putative NADH dehydrogenase/NAD(P)H nitroreductase DF017_29630</fullName>
        <ecNumber evidence="5">1.-.-.-</ecNumber>
    </recommendedName>
</protein>
<keyword evidence="5" id="KW-0520">NAD</keyword>
<keyword evidence="11" id="KW-1185">Reference proteome</keyword>
<proteinExistence type="inferred from homology"/>
<dbReference type="Proteomes" id="UP000281098">
    <property type="component" value="Unassembled WGS sequence"/>
</dbReference>
<keyword evidence="4 5" id="KW-0560">Oxidoreductase</keyword>
<dbReference type="KEGG" id="bstg:WT74_28660"/>
<evidence type="ECO:0000313" key="7">
    <source>
        <dbReference type="EMBL" id="KAB0639728.1"/>
    </source>
</evidence>
<dbReference type="CDD" id="cd02148">
    <property type="entry name" value="RutE-like"/>
    <property type="match status" value="1"/>
</dbReference>
<evidence type="ECO:0000256" key="1">
    <source>
        <dbReference type="ARBA" id="ARBA00022630"/>
    </source>
</evidence>
<name>A0A107R3C9_9BURK</name>
<evidence type="ECO:0000256" key="3">
    <source>
        <dbReference type="ARBA" id="ARBA00022857"/>
    </source>
</evidence>
<sequence length="194" mass="20806">MTLSDSALDQLFLTARTHNAWQDKPVDDALLHRLIDLAKFGPTSANSSPARFVFVKSPEAKARLKPALSEGNLAKTLAAPVTVIVGMDMAFYDHLPRLFPHADARSWFAGNDALIQATAFRNSSLQGAYLIMAARALGLDAGPMSGFDNAAVDAAFFAGTTVKSNFLVNLGYGDPAGLHPRGPRFDFDDIARIA</sequence>
<dbReference type="SUPFAM" id="SSF55469">
    <property type="entry name" value="FMN-dependent nitroreductase-like"/>
    <property type="match status" value="1"/>
</dbReference>
<dbReference type="InterPro" id="IPR000415">
    <property type="entry name" value="Nitroreductase-like"/>
</dbReference>
<dbReference type="Pfam" id="PF00881">
    <property type="entry name" value="Nitroreductase"/>
    <property type="match status" value="1"/>
</dbReference>
<dbReference type="GeneID" id="93055574"/>
<reference evidence="9 11" key="2">
    <citation type="submission" date="2018-08" db="EMBL/GenBank/DDBJ databases">
        <title>Comparative analysis of Burkholderia isolates from Puerto Rico.</title>
        <authorList>
            <person name="Hall C."/>
            <person name="Sahl J."/>
            <person name="Wagner D."/>
        </authorList>
    </citation>
    <scope>NUCLEOTIDE SEQUENCE [LARGE SCALE GENOMIC DNA]</scope>
    <source>
        <strain evidence="9 11">Bp8966</strain>
    </source>
</reference>
<dbReference type="PANTHER" id="PTHR43543:SF1">
    <property type="entry name" value="MALONIC SEMIALDEHYDE REDUCTASE RUTE-RELATED"/>
    <property type="match status" value="1"/>
</dbReference>
<reference evidence="8 10" key="1">
    <citation type="submission" date="2015-11" db="EMBL/GenBank/DDBJ databases">
        <title>Expanding the genomic diversity of Burkholderia species for the development of highly accurate diagnostics.</title>
        <authorList>
            <person name="Sahl J."/>
            <person name="Keim P."/>
            <person name="Wagner D."/>
        </authorList>
    </citation>
    <scope>NUCLEOTIDE SEQUENCE [LARGE SCALE GENOMIC DNA]</scope>
    <source>
        <strain evidence="8 10">MSMB1960WGS</strain>
    </source>
</reference>
<dbReference type="InterPro" id="IPR050461">
    <property type="entry name" value="Nitroreductase_HadB/RutE"/>
</dbReference>
<dbReference type="HAMAP" id="MF_01204">
    <property type="entry name" value="Oxidoreductase_RutE_HadB"/>
    <property type="match status" value="1"/>
</dbReference>
<accession>A0A107R3C9</accession>
<dbReference type="InterPro" id="IPR029479">
    <property type="entry name" value="Nitroreductase"/>
</dbReference>
<dbReference type="STRING" id="1503054.WT74_28660"/>
<dbReference type="EC" id="1.-.-.-" evidence="5"/>
<evidence type="ECO:0000256" key="2">
    <source>
        <dbReference type="ARBA" id="ARBA00022643"/>
    </source>
</evidence>
<reference evidence="7 12" key="3">
    <citation type="submission" date="2019-09" db="EMBL/GenBank/DDBJ databases">
        <title>Draft genome sequences of 48 bacterial type strains from the CCUG.</title>
        <authorList>
            <person name="Tunovic T."/>
            <person name="Pineiro-Iglesias B."/>
            <person name="Unosson C."/>
            <person name="Inganas E."/>
            <person name="Ohlen M."/>
            <person name="Cardew S."/>
            <person name="Jensie-Markopoulos S."/>
            <person name="Salva-Serra F."/>
            <person name="Jaen-Luchoro D."/>
            <person name="Karlsson R."/>
            <person name="Svensson-Stadler L."/>
            <person name="Chun J."/>
            <person name="Moore E."/>
        </authorList>
    </citation>
    <scope>NUCLEOTIDE SEQUENCE [LARGE SCALE GENOMIC DNA]</scope>
    <source>
        <strain evidence="7 12">CCUG 65686</strain>
    </source>
</reference>
<keyword evidence="2 5" id="KW-0288">FMN</keyword>
<keyword evidence="3 5" id="KW-0521">NADP</keyword>
<dbReference type="InterPro" id="IPR023936">
    <property type="entry name" value="RutE-like"/>
</dbReference>
<dbReference type="Proteomes" id="UP000473470">
    <property type="component" value="Unassembled WGS sequence"/>
</dbReference>
<feature type="domain" description="Nitroreductase" evidence="6">
    <location>
        <begin position="16"/>
        <end position="156"/>
    </location>
</feature>
<dbReference type="GO" id="GO:0016491">
    <property type="term" value="F:oxidoreductase activity"/>
    <property type="evidence" value="ECO:0007669"/>
    <property type="project" value="UniProtKB-UniRule"/>
</dbReference>
<dbReference type="PANTHER" id="PTHR43543">
    <property type="entry name" value="MALONIC SEMIALDEHYDE REDUCTASE RUTE-RELATED"/>
    <property type="match status" value="1"/>
</dbReference>
<evidence type="ECO:0000313" key="10">
    <source>
        <dbReference type="Proteomes" id="UP000068603"/>
    </source>
</evidence>
<dbReference type="NCBIfam" id="NF003768">
    <property type="entry name" value="PRK05365.1"/>
    <property type="match status" value="1"/>
</dbReference>
<dbReference type="RefSeq" id="WP_059563112.1">
    <property type="nucleotide sequence ID" value="NZ_CABVPM010000005.1"/>
</dbReference>
<evidence type="ECO:0000256" key="4">
    <source>
        <dbReference type="ARBA" id="ARBA00023002"/>
    </source>
</evidence>
<evidence type="ECO:0000313" key="9">
    <source>
        <dbReference type="EMBL" id="RQY84662.1"/>
    </source>
</evidence>
<evidence type="ECO:0000313" key="11">
    <source>
        <dbReference type="Proteomes" id="UP000281098"/>
    </source>
</evidence>
<comment type="cofactor">
    <cofactor evidence="5">
        <name>FMN</name>
        <dbReference type="ChEBI" id="CHEBI:58210"/>
    </cofactor>
</comment>
<dbReference type="EMBL" id="QTPM01000053">
    <property type="protein sequence ID" value="RQY84662.1"/>
    <property type="molecule type" value="Genomic_DNA"/>
</dbReference>
<organism evidence="8">
    <name type="scientific">Burkholderia stagnalis</name>
    <dbReference type="NCBI Taxonomy" id="1503054"/>
    <lineage>
        <taxon>Bacteria</taxon>
        <taxon>Pseudomonadati</taxon>
        <taxon>Pseudomonadota</taxon>
        <taxon>Betaproteobacteria</taxon>
        <taxon>Burkholderiales</taxon>
        <taxon>Burkholderiaceae</taxon>
        <taxon>Burkholderia</taxon>
        <taxon>Burkholderia cepacia complex</taxon>
    </lineage>
</organism>
<evidence type="ECO:0000259" key="6">
    <source>
        <dbReference type="Pfam" id="PF00881"/>
    </source>
</evidence>
<gene>
    <name evidence="9" type="ORF">DF017_29630</name>
    <name evidence="7" type="ORF">F7R25_07145</name>
    <name evidence="8" type="ORF">WT44_19435</name>
</gene>
<dbReference type="AlphaFoldDB" id="A0A107R3C9"/>
<evidence type="ECO:0000313" key="12">
    <source>
        <dbReference type="Proteomes" id="UP000473470"/>
    </source>
</evidence>
<dbReference type="EMBL" id="VZOK01000008">
    <property type="protein sequence ID" value="KAB0639728.1"/>
    <property type="molecule type" value="Genomic_DNA"/>
</dbReference>
<evidence type="ECO:0000256" key="5">
    <source>
        <dbReference type="HAMAP-Rule" id="MF_01204"/>
    </source>
</evidence>
<dbReference type="EMBL" id="LPHB01000053">
    <property type="protein sequence ID" value="KWA59830.1"/>
    <property type="molecule type" value="Genomic_DNA"/>
</dbReference>
<evidence type="ECO:0000313" key="8">
    <source>
        <dbReference type="EMBL" id="KWA59830.1"/>
    </source>
</evidence>